<keyword evidence="2" id="KW-1185">Reference proteome</keyword>
<gene>
    <name evidence="1" type="ORF">CA54_07260</name>
</gene>
<dbReference type="RefSeq" id="WP_146369453.1">
    <property type="nucleotide sequence ID" value="NZ_SJPP01000001.1"/>
</dbReference>
<comment type="caution">
    <text evidence="1">The sequence shown here is derived from an EMBL/GenBank/DDBJ whole genome shotgun (WGS) entry which is preliminary data.</text>
</comment>
<evidence type="ECO:0000313" key="1">
    <source>
        <dbReference type="EMBL" id="TWU11914.1"/>
    </source>
</evidence>
<dbReference type="OrthoDB" id="9871514at2"/>
<accession>A0A5C6BN04</accession>
<proteinExistence type="predicted"/>
<name>A0A5C6BN04_9PLAN</name>
<dbReference type="AlphaFoldDB" id="A0A5C6BN04"/>
<dbReference type="Proteomes" id="UP000320735">
    <property type="component" value="Unassembled WGS sequence"/>
</dbReference>
<reference evidence="1 2" key="1">
    <citation type="submission" date="2019-02" db="EMBL/GenBank/DDBJ databases">
        <title>Deep-cultivation of Planctomycetes and their phenomic and genomic characterization uncovers novel biology.</title>
        <authorList>
            <person name="Wiegand S."/>
            <person name="Jogler M."/>
            <person name="Boedeker C."/>
            <person name="Pinto D."/>
            <person name="Vollmers J."/>
            <person name="Rivas-Marin E."/>
            <person name="Kohn T."/>
            <person name="Peeters S.H."/>
            <person name="Heuer A."/>
            <person name="Rast P."/>
            <person name="Oberbeckmann S."/>
            <person name="Bunk B."/>
            <person name="Jeske O."/>
            <person name="Meyerdierks A."/>
            <person name="Storesund J.E."/>
            <person name="Kallscheuer N."/>
            <person name="Luecker S."/>
            <person name="Lage O.M."/>
            <person name="Pohl T."/>
            <person name="Merkel B.J."/>
            <person name="Hornburger P."/>
            <person name="Mueller R.-W."/>
            <person name="Bruemmer F."/>
            <person name="Labrenz M."/>
            <person name="Spormann A.M."/>
            <person name="Op Den Camp H."/>
            <person name="Overmann J."/>
            <person name="Amann R."/>
            <person name="Jetten M.S.M."/>
            <person name="Mascher T."/>
            <person name="Medema M.H."/>
            <person name="Devos D.P."/>
            <person name="Kaster A.-K."/>
            <person name="Ovreas L."/>
            <person name="Rohde M."/>
            <person name="Galperin M.Y."/>
            <person name="Jogler C."/>
        </authorList>
    </citation>
    <scope>NUCLEOTIDE SEQUENCE [LARGE SCALE GENOMIC DNA]</scope>
    <source>
        <strain evidence="1 2">CA54</strain>
    </source>
</reference>
<protein>
    <submittedName>
        <fullName evidence="1">Uncharacterized protein</fullName>
    </submittedName>
</protein>
<evidence type="ECO:0000313" key="2">
    <source>
        <dbReference type="Proteomes" id="UP000320735"/>
    </source>
</evidence>
<organism evidence="1 2">
    <name type="scientific">Symmachiella macrocystis</name>
    <dbReference type="NCBI Taxonomy" id="2527985"/>
    <lineage>
        <taxon>Bacteria</taxon>
        <taxon>Pseudomonadati</taxon>
        <taxon>Planctomycetota</taxon>
        <taxon>Planctomycetia</taxon>
        <taxon>Planctomycetales</taxon>
        <taxon>Planctomycetaceae</taxon>
        <taxon>Symmachiella</taxon>
    </lineage>
</organism>
<sequence>MSETWLRLPIYLDGQERFAANPSGDLTVIDAYERMDFVFNAIEYCFAEGRLMDVEIFNLLDGLGDRIRQQDIPELAEISDLVDRISSRYGFEPSAMSDSGWVRQSDLGEYLIWIDQQQIVAAKNE</sequence>
<dbReference type="EMBL" id="SJPP01000001">
    <property type="protein sequence ID" value="TWU11914.1"/>
    <property type="molecule type" value="Genomic_DNA"/>
</dbReference>